<evidence type="ECO:0000313" key="9">
    <source>
        <dbReference type="EMBL" id="OMH80036.1"/>
    </source>
</evidence>
<keyword evidence="6" id="KW-0175">Coiled coil</keyword>
<accession>A0A1R1PGD5</accession>
<keyword evidence="4 5" id="KW-0653">Protein transport</keyword>
<feature type="region of interest" description="Disordered" evidence="7">
    <location>
        <begin position="134"/>
        <end position="232"/>
    </location>
</feature>
<evidence type="ECO:0000256" key="3">
    <source>
        <dbReference type="ARBA" id="ARBA00022753"/>
    </source>
</evidence>
<evidence type="ECO:0000256" key="7">
    <source>
        <dbReference type="SAM" id="MobiDB-lite"/>
    </source>
</evidence>
<feature type="coiled-coil region" evidence="6">
    <location>
        <begin position="342"/>
        <end position="369"/>
    </location>
</feature>
<evidence type="ECO:0000256" key="6">
    <source>
        <dbReference type="SAM" id="Coils"/>
    </source>
</evidence>
<dbReference type="SUPFAM" id="SSF140111">
    <property type="entry name" value="Endosomal sorting complex assembly domain"/>
    <property type="match status" value="1"/>
</dbReference>
<feature type="domain" description="SB" evidence="8">
    <location>
        <begin position="389"/>
        <end position="456"/>
    </location>
</feature>
<sequence>MRREFSKEPPMFSKPAGYVEAVDKNANKDMWGDIKLLENKYIKESGSSKPNPEATRSNPDLNSEFNGEKNATRLHSSVVSGTVGLSAQSKLNFGGAARFKTAGSGVPNYNPLILNNVQNAAFIGMKAPVNKRPSLHSDNEIAKTSSSPTSLNSSKSAMESNASEVGNISSKPEFAEENSSEKAGAHNLASDTSKDHKVNENKSSFDRPPLPTLPRVKPWSASTNSPMSGMSKNMNLEQVTAGVTENPTTTNVKKTSTQAQSVRHDLAKTRNRTSLMDSESPMDEKNLSVKYKLAILDKLVDEMFKFREIHTKINHDLIQDCSELSNSNAIIEMEKKEMVSIADRVDKKIHVLKKQLESLETQYATAQMKCEYLSNTNKLEPENFFGGTTPIQDQLLSVSSEIHALDDAIYYLGKALDVERIDLQTYLKNVRKLSQQQFLAKALANKLRKMANLNIG</sequence>
<dbReference type="OrthoDB" id="306304at2759"/>
<dbReference type="Proteomes" id="UP000188320">
    <property type="component" value="Unassembled WGS sequence"/>
</dbReference>
<organism evidence="9 10">
    <name type="scientific">Zancudomyces culisetae</name>
    <name type="common">Gut fungus</name>
    <name type="synonym">Smittium culisetae</name>
    <dbReference type="NCBI Taxonomy" id="1213189"/>
    <lineage>
        <taxon>Eukaryota</taxon>
        <taxon>Fungi</taxon>
        <taxon>Fungi incertae sedis</taxon>
        <taxon>Zoopagomycota</taxon>
        <taxon>Kickxellomycotina</taxon>
        <taxon>Harpellomycetes</taxon>
        <taxon>Harpellales</taxon>
        <taxon>Legeriomycetaceae</taxon>
        <taxon>Zancudomyces</taxon>
    </lineage>
</organism>
<dbReference type="InterPro" id="IPR052070">
    <property type="entry name" value="ESCRT-I_UEV_domain"/>
</dbReference>
<feature type="region of interest" description="Disordered" evidence="7">
    <location>
        <begin position="43"/>
        <end position="67"/>
    </location>
</feature>
<name>A0A1R1PGD5_ZANCU</name>
<feature type="compositionally biased region" description="Basic and acidic residues" evidence="7">
    <location>
        <begin position="192"/>
        <end position="205"/>
    </location>
</feature>
<proteinExistence type="predicted"/>
<dbReference type="PROSITE" id="PS51312">
    <property type="entry name" value="SB"/>
    <property type="match status" value="1"/>
</dbReference>
<gene>
    <name evidence="9" type="ORF">AX774_g6538</name>
</gene>
<comment type="caution">
    <text evidence="9">The sequence shown here is derived from an EMBL/GenBank/DDBJ whole genome shotgun (WGS) entry which is preliminary data.</text>
</comment>
<keyword evidence="3" id="KW-0967">Endosome</keyword>
<dbReference type="GO" id="GO:0072666">
    <property type="term" value="P:establishment of protein localization to vacuole"/>
    <property type="evidence" value="ECO:0007669"/>
    <property type="project" value="UniProtKB-ARBA"/>
</dbReference>
<dbReference type="EMBL" id="LSSK01001323">
    <property type="protein sequence ID" value="OMH80036.1"/>
    <property type="molecule type" value="Genomic_DNA"/>
</dbReference>
<dbReference type="AlphaFoldDB" id="A0A1R1PGD5"/>
<keyword evidence="2 5" id="KW-0813">Transport</keyword>
<dbReference type="GO" id="GO:0043162">
    <property type="term" value="P:ubiquitin-dependent protein catabolic process via the multivesicular body sorting pathway"/>
    <property type="evidence" value="ECO:0007669"/>
    <property type="project" value="UniProtKB-ARBA"/>
</dbReference>
<dbReference type="PANTHER" id="PTHR23306">
    <property type="entry name" value="TUMOR SUSCEPTIBILITY GENE 101 PROTEIN-RELATED"/>
    <property type="match status" value="1"/>
</dbReference>
<feature type="compositionally biased region" description="Polar residues" evidence="7">
    <location>
        <begin position="157"/>
        <end position="170"/>
    </location>
</feature>
<keyword evidence="10" id="KW-1185">Reference proteome</keyword>
<feature type="compositionally biased region" description="Polar residues" evidence="7">
    <location>
        <begin position="45"/>
        <end position="65"/>
    </location>
</feature>
<protein>
    <submittedName>
        <fullName evidence="9">Tumor susceptibility gene protein</fullName>
    </submittedName>
</protein>
<dbReference type="InterPro" id="IPR037202">
    <property type="entry name" value="ESCRT_assembly_dom"/>
</dbReference>
<dbReference type="InterPro" id="IPR017916">
    <property type="entry name" value="SB_dom"/>
</dbReference>
<dbReference type="GO" id="GO:0015031">
    <property type="term" value="P:protein transport"/>
    <property type="evidence" value="ECO:0007669"/>
    <property type="project" value="UniProtKB-UniRule"/>
</dbReference>
<evidence type="ECO:0000256" key="1">
    <source>
        <dbReference type="ARBA" id="ARBA00004177"/>
    </source>
</evidence>
<feature type="compositionally biased region" description="Polar residues" evidence="7">
    <location>
        <begin position="220"/>
        <end position="232"/>
    </location>
</feature>
<evidence type="ECO:0000256" key="5">
    <source>
        <dbReference type="PROSITE-ProRule" id="PRU00644"/>
    </source>
</evidence>
<dbReference type="Pfam" id="PF09454">
    <property type="entry name" value="Vps23_core"/>
    <property type="match status" value="1"/>
</dbReference>
<evidence type="ECO:0000256" key="4">
    <source>
        <dbReference type="ARBA" id="ARBA00022927"/>
    </source>
</evidence>
<dbReference type="Gene3D" id="6.10.140.820">
    <property type="match status" value="1"/>
</dbReference>
<reference evidence="10" key="1">
    <citation type="submission" date="2017-01" db="EMBL/GenBank/DDBJ databases">
        <authorList>
            <person name="Wang Y."/>
            <person name="White M."/>
            <person name="Kvist S."/>
            <person name="Moncalvo J.-M."/>
        </authorList>
    </citation>
    <scope>NUCLEOTIDE SEQUENCE [LARGE SCALE GENOMIC DNA]</scope>
    <source>
        <strain evidence="10">COL-18-3</strain>
    </source>
</reference>
<dbReference type="GO" id="GO:0000813">
    <property type="term" value="C:ESCRT I complex"/>
    <property type="evidence" value="ECO:0007669"/>
    <property type="project" value="TreeGrafter"/>
</dbReference>
<comment type="subcellular location">
    <subcellularLocation>
        <location evidence="1">Endosome</location>
    </subcellularLocation>
</comment>
<evidence type="ECO:0000256" key="2">
    <source>
        <dbReference type="ARBA" id="ARBA00022448"/>
    </source>
</evidence>
<dbReference type="GO" id="GO:0043130">
    <property type="term" value="F:ubiquitin binding"/>
    <property type="evidence" value="ECO:0007669"/>
    <property type="project" value="TreeGrafter"/>
</dbReference>
<evidence type="ECO:0000259" key="8">
    <source>
        <dbReference type="PROSITE" id="PS51312"/>
    </source>
</evidence>
<evidence type="ECO:0000313" key="10">
    <source>
        <dbReference type="Proteomes" id="UP000188320"/>
    </source>
</evidence>
<dbReference type="PANTHER" id="PTHR23306:SF3">
    <property type="entry name" value="TUMOR SUPPRESSOR PROTEIN 101"/>
    <property type="match status" value="1"/>
</dbReference>
<feature type="compositionally biased region" description="Low complexity" evidence="7">
    <location>
        <begin position="145"/>
        <end position="156"/>
    </location>
</feature>